<feature type="signal peptide" evidence="2">
    <location>
        <begin position="1"/>
        <end position="17"/>
    </location>
</feature>
<feature type="region of interest" description="Disordered" evidence="1">
    <location>
        <begin position="99"/>
        <end position="118"/>
    </location>
</feature>
<evidence type="ECO:0000256" key="1">
    <source>
        <dbReference type="SAM" id="MobiDB-lite"/>
    </source>
</evidence>
<name>A0ABD1CLC5_CULPP</name>
<feature type="compositionally biased region" description="Basic and acidic residues" evidence="1">
    <location>
        <begin position="101"/>
        <end position="111"/>
    </location>
</feature>
<reference evidence="3 4" key="1">
    <citation type="submission" date="2024-05" db="EMBL/GenBank/DDBJ databases">
        <title>Culex pipiens pipiens assembly and annotation.</title>
        <authorList>
            <person name="Alout H."/>
            <person name="Durand T."/>
        </authorList>
    </citation>
    <scope>NUCLEOTIDE SEQUENCE [LARGE SCALE GENOMIC DNA]</scope>
    <source>
        <strain evidence="3">HA-2024</strain>
        <tissue evidence="3">Whole body</tissue>
    </source>
</reference>
<sequence>MQFLVILIILLPSVAIATSAIDEQSSSKQPSVAVMVRVVQLNLPNLKRSVRAPCVHQPCRTPFRAGGSKPEHYNYNYNCKNNDLYTLTCLMIQLREAVQTKSDKLSPDRRNLTKLVKP</sequence>
<accession>A0ABD1CLC5</accession>
<evidence type="ECO:0000313" key="4">
    <source>
        <dbReference type="Proteomes" id="UP001562425"/>
    </source>
</evidence>
<evidence type="ECO:0000313" key="3">
    <source>
        <dbReference type="EMBL" id="KAL1377158.1"/>
    </source>
</evidence>
<organism evidence="3 4">
    <name type="scientific">Culex pipiens pipiens</name>
    <name type="common">Northern house mosquito</name>
    <dbReference type="NCBI Taxonomy" id="38569"/>
    <lineage>
        <taxon>Eukaryota</taxon>
        <taxon>Metazoa</taxon>
        <taxon>Ecdysozoa</taxon>
        <taxon>Arthropoda</taxon>
        <taxon>Hexapoda</taxon>
        <taxon>Insecta</taxon>
        <taxon>Pterygota</taxon>
        <taxon>Neoptera</taxon>
        <taxon>Endopterygota</taxon>
        <taxon>Diptera</taxon>
        <taxon>Nematocera</taxon>
        <taxon>Culicoidea</taxon>
        <taxon>Culicidae</taxon>
        <taxon>Culicinae</taxon>
        <taxon>Culicini</taxon>
        <taxon>Culex</taxon>
        <taxon>Culex</taxon>
    </lineage>
</organism>
<protein>
    <recommendedName>
        <fullName evidence="5">Secreted protein</fullName>
    </recommendedName>
</protein>
<comment type="caution">
    <text evidence="3">The sequence shown here is derived from an EMBL/GenBank/DDBJ whole genome shotgun (WGS) entry which is preliminary data.</text>
</comment>
<keyword evidence="4" id="KW-1185">Reference proteome</keyword>
<gene>
    <name evidence="3" type="ORF">pipiens_001085</name>
</gene>
<proteinExistence type="predicted"/>
<feature type="chain" id="PRO_5044743643" description="Secreted protein" evidence="2">
    <location>
        <begin position="18"/>
        <end position="118"/>
    </location>
</feature>
<dbReference type="Proteomes" id="UP001562425">
    <property type="component" value="Unassembled WGS sequence"/>
</dbReference>
<dbReference type="EMBL" id="JBEHCU010011147">
    <property type="protein sequence ID" value="KAL1377158.1"/>
    <property type="molecule type" value="Genomic_DNA"/>
</dbReference>
<evidence type="ECO:0000256" key="2">
    <source>
        <dbReference type="SAM" id="SignalP"/>
    </source>
</evidence>
<evidence type="ECO:0008006" key="5">
    <source>
        <dbReference type="Google" id="ProtNLM"/>
    </source>
</evidence>
<keyword evidence="2" id="KW-0732">Signal</keyword>
<dbReference type="AlphaFoldDB" id="A0ABD1CLC5"/>